<dbReference type="EMBL" id="AMZH03030118">
    <property type="protein sequence ID" value="RRT33018.1"/>
    <property type="molecule type" value="Genomic_DNA"/>
</dbReference>
<dbReference type="SUPFAM" id="SSF50978">
    <property type="entry name" value="WD40 repeat-like"/>
    <property type="match status" value="1"/>
</dbReference>
<dbReference type="PROSITE" id="PS50082">
    <property type="entry name" value="WD_REPEATS_2"/>
    <property type="match status" value="1"/>
</dbReference>
<accession>A0A426X0M9</accession>
<evidence type="ECO:0000256" key="8">
    <source>
        <dbReference type="ARBA" id="ARBA00022989"/>
    </source>
</evidence>
<dbReference type="GO" id="GO:0015031">
    <property type="term" value="P:protein transport"/>
    <property type="evidence" value="ECO:0007669"/>
    <property type="project" value="UniProtKB-KW"/>
</dbReference>
<dbReference type="GO" id="GO:0003400">
    <property type="term" value="P:regulation of COPII vesicle coating"/>
    <property type="evidence" value="ECO:0007669"/>
    <property type="project" value="TreeGrafter"/>
</dbReference>
<feature type="repeat" description="WD" evidence="10">
    <location>
        <begin position="1"/>
        <end position="32"/>
    </location>
</feature>
<evidence type="ECO:0000256" key="10">
    <source>
        <dbReference type="PROSITE-ProRule" id="PRU00221"/>
    </source>
</evidence>
<dbReference type="InterPro" id="IPR036322">
    <property type="entry name" value="WD40_repeat_dom_sf"/>
</dbReference>
<dbReference type="InterPro" id="IPR001680">
    <property type="entry name" value="WD40_rpt"/>
</dbReference>
<dbReference type="Proteomes" id="UP000287651">
    <property type="component" value="Unassembled WGS sequence"/>
</dbReference>
<evidence type="ECO:0000256" key="9">
    <source>
        <dbReference type="ARBA" id="ARBA00023136"/>
    </source>
</evidence>
<gene>
    <name evidence="11" type="ORF">B296_00058404</name>
</gene>
<keyword evidence="9" id="KW-0472">Membrane</keyword>
<evidence type="ECO:0000313" key="11">
    <source>
        <dbReference type="EMBL" id="RRT33018.1"/>
    </source>
</evidence>
<dbReference type="Gene3D" id="2.130.10.10">
    <property type="entry name" value="YVTN repeat-like/Quinoprotein amine dehydrogenase"/>
    <property type="match status" value="1"/>
</dbReference>
<keyword evidence="4" id="KW-0812">Transmembrane</keyword>
<evidence type="ECO:0000313" key="12">
    <source>
        <dbReference type="Proteomes" id="UP000287651"/>
    </source>
</evidence>
<dbReference type="GO" id="GO:0006888">
    <property type="term" value="P:endoplasmic reticulum to Golgi vesicle-mediated transport"/>
    <property type="evidence" value="ECO:0007669"/>
    <property type="project" value="TreeGrafter"/>
</dbReference>
<protein>
    <submittedName>
        <fullName evidence="11">Uncharacterized protein</fullName>
    </submittedName>
</protein>
<reference evidence="11 12" key="1">
    <citation type="journal article" date="2014" name="Agronomy (Basel)">
        <title>A Draft Genome Sequence for Ensete ventricosum, the Drought-Tolerant Tree Against Hunger.</title>
        <authorList>
            <person name="Harrison J."/>
            <person name="Moore K.A."/>
            <person name="Paszkiewicz K."/>
            <person name="Jones T."/>
            <person name="Grant M."/>
            <person name="Ambacheew D."/>
            <person name="Muzemil S."/>
            <person name="Studholme D.J."/>
        </authorList>
    </citation>
    <scope>NUCLEOTIDE SEQUENCE [LARGE SCALE GENOMIC DNA]</scope>
</reference>
<sequence>MDISLDSEFLVSTFTDGSARIWKINDGVPLVSLTRTADEKIECCRFSRDGTKPFLFCTVQKGRKVVTAVWDISTWNRIGYKRLQGKPVSVLSISLDGKYLGL</sequence>
<dbReference type="GO" id="GO:0005085">
    <property type="term" value="F:guanyl-nucleotide exchange factor activity"/>
    <property type="evidence" value="ECO:0007669"/>
    <property type="project" value="InterPro"/>
</dbReference>
<comment type="subcellular location">
    <subcellularLocation>
        <location evidence="1">Endoplasmic reticulum membrane</location>
        <topology evidence="1">Single-pass membrane protein</topology>
    </subcellularLocation>
</comment>
<proteinExistence type="predicted"/>
<comment type="caution">
    <text evidence="11">The sequence shown here is derived from an EMBL/GenBank/DDBJ whole genome shotgun (WGS) entry which is preliminary data.</text>
</comment>
<dbReference type="GO" id="GO:0005789">
    <property type="term" value="C:endoplasmic reticulum membrane"/>
    <property type="evidence" value="ECO:0007669"/>
    <property type="project" value="UniProtKB-SubCell"/>
</dbReference>
<evidence type="ECO:0000256" key="7">
    <source>
        <dbReference type="ARBA" id="ARBA00022927"/>
    </source>
</evidence>
<evidence type="ECO:0000256" key="3">
    <source>
        <dbReference type="ARBA" id="ARBA00022574"/>
    </source>
</evidence>
<dbReference type="PANTHER" id="PTHR23284:SF2">
    <property type="entry name" value="SEC12-LIKE PROTEIN 1"/>
    <property type="match status" value="1"/>
</dbReference>
<evidence type="ECO:0000256" key="1">
    <source>
        <dbReference type="ARBA" id="ARBA00004389"/>
    </source>
</evidence>
<evidence type="ECO:0000256" key="5">
    <source>
        <dbReference type="ARBA" id="ARBA00022737"/>
    </source>
</evidence>
<keyword evidence="3 10" id="KW-0853">WD repeat</keyword>
<dbReference type="InterPro" id="IPR045260">
    <property type="entry name" value="Sec12-like"/>
</dbReference>
<keyword evidence="8" id="KW-1133">Transmembrane helix</keyword>
<keyword evidence="7" id="KW-0653">Protein transport</keyword>
<dbReference type="AlphaFoldDB" id="A0A426X0M9"/>
<organism evidence="11 12">
    <name type="scientific">Ensete ventricosum</name>
    <name type="common">Abyssinian banana</name>
    <name type="synonym">Musa ensete</name>
    <dbReference type="NCBI Taxonomy" id="4639"/>
    <lineage>
        <taxon>Eukaryota</taxon>
        <taxon>Viridiplantae</taxon>
        <taxon>Streptophyta</taxon>
        <taxon>Embryophyta</taxon>
        <taxon>Tracheophyta</taxon>
        <taxon>Spermatophyta</taxon>
        <taxon>Magnoliopsida</taxon>
        <taxon>Liliopsida</taxon>
        <taxon>Zingiberales</taxon>
        <taxon>Musaceae</taxon>
        <taxon>Ensete</taxon>
    </lineage>
</organism>
<name>A0A426X0M9_ENSVE</name>
<dbReference type="PANTHER" id="PTHR23284">
    <property type="entry name" value="PROLACTIN REGULATORY ELEMENT BINDING PROTEIN"/>
    <property type="match status" value="1"/>
</dbReference>
<evidence type="ECO:0000256" key="6">
    <source>
        <dbReference type="ARBA" id="ARBA00022824"/>
    </source>
</evidence>
<keyword evidence="2" id="KW-0813">Transport</keyword>
<evidence type="ECO:0000256" key="2">
    <source>
        <dbReference type="ARBA" id="ARBA00022448"/>
    </source>
</evidence>
<keyword evidence="6" id="KW-0256">Endoplasmic reticulum</keyword>
<keyword evidence="5" id="KW-0677">Repeat</keyword>
<evidence type="ECO:0000256" key="4">
    <source>
        <dbReference type="ARBA" id="ARBA00022692"/>
    </source>
</evidence>
<dbReference type="InterPro" id="IPR015943">
    <property type="entry name" value="WD40/YVTN_repeat-like_dom_sf"/>
</dbReference>